<evidence type="ECO:0000313" key="2">
    <source>
        <dbReference type="Proteomes" id="UP000057158"/>
    </source>
</evidence>
<evidence type="ECO:0000313" key="1">
    <source>
        <dbReference type="EMBL" id="ALC17242.1"/>
    </source>
</evidence>
<dbReference type="EMBL" id="CP010802">
    <property type="protein sequence ID" value="ALC17242.1"/>
    <property type="molecule type" value="Genomic_DNA"/>
</dbReference>
<accession>A0A0M4DAP0</accession>
<name>A0A0M4DAP0_9BACT</name>
<dbReference type="Proteomes" id="UP000057158">
    <property type="component" value="Chromosome"/>
</dbReference>
<dbReference type="AlphaFoldDB" id="A0A0M4DAP0"/>
<protein>
    <submittedName>
        <fullName evidence="1">Uncharacterized protein</fullName>
    </submittedName>
</protein>
<sequence length="96" mass="11557">MTANEYCTKIKWYDREHAVRIEWKVEKGEVVYILCQVDGKEVVRLVKGLWLDKKGRRHDPAHFYKLKRACLDNFRQRRHEAAELMPIFSILHGEEM</sequence>
<organism evidence="1 2">
    <name type="scientific">Desulfuromonas soudanensis</name>
    <dbReference type="NCBI Taxonomy" id="1603606"/>
    <lineage>
        <taxon>Bacteria</taxon>
        <taxon>Pseudomonadati</taxon>
        <taxon>Thermodesulfobacteriota</taxon>
        <taxon>Desulfuromonadia</taxon>
        <taxon>Desulfuromonadales</taxon>
        <taxon>Desulfuromonadaceae</taxon>
        <taxon>Desulfuromonas</taxon>
    </lineage>
</organism>
<dbReference type="KEGG" id="des:DSOUD_2489"/>
<keyword evidence="2" id="KW-1185">Reference proteome</keyword>
<dbReference type="RefSeq" id="WP_053551268.1">
    <property type="nucleotide sequence ID" value="NZ_CP010802.1"/>
</dbReference>
<gene>
    <name evidence="1" type="ORF">DSOUD_2489</name>
</gene>
<dbReference type="PATRIC" id="fig|1603606.3.peg.2691"/>
<dbReference type="STRING" id="1603606.DSOUD_2489"/>
<reference evidence="1 2" key="1">
    <citation type="submission" date="2015-07" db="EMBL/GenBank/DDBJ databases">
        <title>Isolation and Genomic Characterization of a Novel Halophilic Metal-Reducing Deltaproteobacterium from the Deep Subsurface.</title>
        <authorList>
            <person name="Badalamenti J.P."/>
            <person name="Summers Z.M."/>
            <person name="Gralnick J.A."/>
            <person name="Bond D.R."/>
        </authorList>
    </citation>
    <scope>NUCLEOTIDE SEQUENCE [LARGE SCALE GENOMIC DNA]</scope>
    <source>
        <strain evidence="1 2">WTL</strain>
    </source>
</reference>
<proteinExistence type="predicted"/>